<comment type="subcellular location">
    <subcellularLocation>
        <location evidence="1">Secreted</location>
        <location evidence="1">Extracellular space</location>
        <location evidence="1">Extracellular matrix</location>
    </subcellularLocation>
</comment>
<reference evidence="16" key="2">
    <citation type="submission" date="2025-09" db="UniProtKB">
        <authorList>
            <consortium name="Ensembl"/>
        </authorList>
    </citation>
    <scope>IDENTIFICATION</scope>
</reference>
<organism evidence="16 17">
    <name type="scientific">Xiphophorus couchianus</name>
    <name type="common">Monterrey platyfish</name>
    <dbReference type="NCBI Taxonomy" id="32473"/>
    <lineage>
        <taxon>Eukaryota</taxon>
        <taxon>Metazoa</taxon>
        <taxon>Chordata</taxon>
        <taxon>Craniata</taxon>
        <taxon>Vertebrata</taxon>
        <taxon>Euteleostomi</taxon>
        <taxon>Actinopterygii</taxon>
        <taxon>Neopterygii</taxon>
        <taxon>Teleostei</taxon>
        <taxon>Neoteleostei</taxon>
        <taxon>Acanthomorphata</taxon>
        <taxon>Ovalentaria</taxon>
        <taxon>Atherinomorphae</taxon>
        <taxon>Cyprinodontiformes</taxon>
        <taxon>Poeciliidae</taxon>
        <taxon>Poeciliinae</taxon>
        <taxon>Xiphophorus</taxon>
    </lineage>
</organism>
<evidence type="ECO:0000256" key="4">
    <source>
        <dbReference type="ARBA" id="ARBA00022530"/>
    </source>
</evidence>
<dbReference type="SUPFAM" id="SSF50939">
    <property type="entry name" value="Sialidases"/>
    <property type="match status" value="1"/>
</dbReference>
<comment type="function">
    <text evidence="15">Extracellular matrix serine protease secreted by pioneer neurons that plays a role in layering of neurons in the cerebral cortex and cerebellum by coordinating cell positioning during neurodevelopment. Regulates microtubule function in neurons and neuronal migration. Binding to the extracellular domains of lipoprotein receptors VLDLR and LRP8/APOER2 induces tyrosine phosphorylation of DAB1 and modulation of TAU phosphorylation. Affects migration of sympathetic preganglionic neurons in the spinal cord, where it seems to act as a barrier to neuronal migration. Enzymatic activity is important for the modulation of cell adhesion.</text>
</comment>
<keyword evidence="3" id="KW-0964">Secreted</keyword>
<dbReference type="AlphaFoldDB" id="A0A3B5ML58"/>
<evidence type="ECO:0000256" key="7">
    <source>
        <dbReference type="ARBA" id="ARBA00022801"/>
    </source>
</evidence>
<keyword evidence="4" id="KW-0272">Extracellular matrix</keyword>
<evidence type="ECO:0000256" key="11">
    <source>
        <dbReference type="ARBA" id="ARBA00022889"/>
    </source>
</evidence>
<dbReference type="InterPro" id="IPR034968">
    <property type="entry name" value="Reelin"/>
</dbReference>
<evidence type="ECO:0000256" key="9">
    <source>
        <dbReference type="ARBA" id="ARBA00022833"/>
    </source>
</evidence>
<evidence type="ECO:0000256" key="14">
    <source>
        <dbReference type="ARBA" id="ARBA00044961"/>
    </source>
</evidence>
<keyword evidence="10" id="KW-0106">Calcium</keyword>
<dbReference type="Proteomes" id="UP000261380">
    <property type="component" value="Unplaced"/>
</dbReference>
<keyword evidence="6" id="KW-0479">Metal-binding</keyword>
<keyword evidence="11" id="KW-0130">Cell adhesion</keyword>
<dbReference type="GO" id="GO:0007155">
    <property type="term" value="P:cell adhesion"/>
    <property type="evidence" value="ECO:0007669"/>
    <property type="project" value="UniProtKB-KW"/>
</dbReference>
<dbReference type="GO" id="GO:0007417">
    <property type="term" value="P:central nervous system development"/>
    <property type="evidence" value="ECO:0007669"/>
    <property type="project" value="InterPro"/>
</dbReference>
<sequence>IGGEVVAPDMGCGVVSSGSSLYFSKVLVSWDLDTEWAEFVQFYLRVGGDWAECNQADSREEGVLLQYSNDGGISWDRNHFVHYELPLASKTPSTRFRWWQPISGGQIGGGCGIISEGKALYFSSAGRREARTAPLDTTNTRTTMLFRTSQFFLRLGCGKAAPDPRSQPVLLQFSVDGGLTWGLACCTGLCRFTPQCFYVLPSEARVKGVMLRWWQPRHDGAGHDQWALDHVEVVLTRKQNYMMSFARQTGMRHYYSRKRRALQQQRA</sequence>
<dbReference type="GO" id="GO:0008236">
    <property type="term" value="F:serine-type peptidase activity"/>
    <property type="evidence" value="ECO:0007669"/>
    <property type="project" value="UniProtKB-KW"/>
</dbReference>
<dbReference type="GO" id="GO:0006508">
    <property type="term" value="P:proteolysis"/>
    <property type="evidence" value="ECO:0007669"/>
    <property type="project" value="UniProtKB-KW"/>
</dbReference>
<evidence type="ECO:0000256" key="13">
    <source>
        <dbReference type="ARBA" id="ARBA00023900"/>
    </source>
</evidence>
<comment type="subunit">
    <text evidence="14">Oligomer of disulfide-linked homodimers.</text>
</comment>
<dbReference type="GO" id="GO:0001764">
    <property type="term" value="P:neuron migration"/>
    <property type="evidence" value="ECO:0007669"/>
    <property type="project" value="InterPro"/>
</dbReference>
<evidence type="ECO:0000256" key="5">
    <source>
        <dbReference type="ARBA" id="ARBA00022670"/>
    </source>
</evidence>
<keyword evidence="2" id="KW-0217">Developmental protein</keyword>
<protein>
    <recommendedName>
        <fullName evidence="13">Reelin</fullName>
    </recommendedName>
</protein>
<reference evidence="16" key="1">
    <citation type="submission" date="2025-08" db="UniProtKB">
        <authorList>
            <consortium name="Ensembl"/>
        </authorList>
    </citation>
    <scope>IDENTIFICATION</scope>
</reference>
<dbReference type="GeneTree" id="ENSGT00580000081623"/>
<keyword evidence="17" id="KW-1185">Reference proteome</keyword>
<evidence type="ECO:0000256" key="2">
    <source>
        <dbReference type="ARBA" id="ARBA00022473"/>
    </source>
</evidence>
<keyword evidence="8" id="KW-0720">Serine protease</keyword>
<dbReference type="GO" id="GO:0005615">
    <property type="term" value="C:extracellular space"/>
    <property type="evidence" value="ECO:0007669"/>
    <property type="project" value="TreeGrafter"/>
</dbReference>
<dbReference type="GO" id="GO:0046872">
    <property type="term" value="F:metal ion binding"/>
    <property type="evidence" value="ECO:0007669"/>
    <property type="project" value="UniProtKB-KW"/>
</dbReference>
<name>A0A3B5ML58_9TELE</name>
<accession>A0A3B5ML58</accession>
<evidence type="ECO:0000313" key="17">
    <source>
        <dbReference type="Proteomes" id="UP000261380"/>
    </source>
</evidence>
<dbReference type="PANTHER" id="PTHR11841:SF1">
    <property type="entry name" value="REELIN"/>
    <property type="match status" value="1"/>
</dbReference>
<dbReference type="Gene3D" id="2.60.120.260">
    <property type="entry name" value="Galactose-binding domain-like"/>
    <property type="match status" value="2"/>
</dbReference>
<evidence type="ECO:0000313" key="16">
    <source>
        <dbReference type="Ensembl" id="ENSXCOP00000021871.1"/>
    </source>
</evidence>
<evidence type="ECO:0000256" key="6">
    <source>
        <dbReference type="ARBA" id="ARBA00022723"/>
    </source>
</evidence>
<proteinExistence type="inferred from homology"/>
<evidence type="ECO:0000256" key="10">
    <source>
        <dbReference type="ARBA" id="ARBA00022837"/>
    </source>
</evidence>
<dbReference type="InterPro" id="IPR049419">
    <property type="entry name" value="Reelin_subrepeat-B"/>
</dbReference>
<evidence type="ECO:0000256" key="8">
    <source>
        <dbReference type="ARBA" id="ARBA00022825"/>
    </source>
</evidence>
<dbReference type="STRING" id="32473.ENSXCOP00000021871"/>
<comment type="similarity">
    <text evidence="12">Belongs to the reelin family.</text>
</comment>
<dbReference type="PANTHER" id="PTHR11841">
    <property type="entry name" value="REELIN"/>
    <property type="match status" value="1"/>
</dbReference>
<evidence type="ECO:0000256" key="12">
    <source>
        <dbReference type="ARBA" id="ARBA00023773"/>
    </source>
</evidence>
<evidence type="ECO:0000256" key="3">
    <source>
        <dbReference type="ARBA" id="ARBA00022525"/>
    </source>
</evidence>
<dbReference type="Pfam" id="PF21471">
    <property type="entry name" value="Reelin_subrepeat-B"/>
    <property type="match status" value="2"/>
</dbReference>
<dbReference type="InterPro" id="IPR036278">
    <property type="entry name" value="Sialidase_sf"/>
</dbReference>
<keyword evidence="7" id="KW-0378">Hydrolase</keyword>
<dbReference type="Ensembl" id="ENSXCOT00000022138.1">
    <property type="protein sequence ID" value="ENSXCOP00000021871.1"/>
    <property type="gene ID" value="ENSXCOG00000016340.1"/>
</dbReference>
<dbReference type="GO" id="GO:0043005">
    <property type="term" value="C:neuron projection"/>
    <property type="evidence" value="ECO:0007669"/>
    <property type="project" value="TreeGrafter"/>
</dbReference>
<evidence type="ECO:0000256" key="15">
    <source>
        <dbReference type="ARBA" id="ARBA00046064"/>
    </source>
</evidence>
<keyword evidence="9" id="KW-0862">Zinc</keyword>
<evidence type="ECO:0000256" key="1">
    <source>
        <dbReference type="ARBA" id="ARBA00004498"/>
    </source>
</evidence>
<dbReference type="GO" id="GO:0070325">
    <property type="term" value="F:lipoprotein particle receptor binding"/>
    <property type="evidence" value="ECO:0007669"/>
    <property type="project" value="InterPro"/>
</dbReference>
<keyword evidence="5" id="KW-0645">Protease</keyword>